<dbReference type="AlphaFoldDB" id="A0A4R2ND86"/>
<evidence type="ECO:0000313" key="1">
    <source>
        <dbReference type="EMBL" id="TCP19038.1"/>
    </source>
</evidence>
<dbReference type="EMBL" id="SLXH01000007">
    <property type="protein sequence ID" value="TCP19038.1"/>
    <property type="molecule type" value="Genomic_DNA"/>
</dbReference>
<keyword evidence="2" id="KW-1185">Reference proteome</keyword>
<gene>
    <name evidence="1" type="ORF">EV674_10734</name>
</gene>
<evidence type="ECO:0000313" key="2">
    <source>
        <dbReference type="Proteomes" id="UP000295182"/>
    </source>
</evidence>
<proteinExistence type="predicted"/>
<dbReference type="Proteomes" id="UP000295182">
    <property type="component" value="Unassembled WGS sequence"/>
</dbReference>
<reference evidence="1 2" key="1">
    <citation type="submission" date="2019-03" db="EMBL/GenBank/DDBJ databases">
        <title>Genomic Encyclopedia of Type Strains, Phase IV (KMG-IV): sequencing the most valuable type-strain genomes for metagenomic binning, comparative biology and taxonomic classification.</title>
        <authorList>
            <person name="Goeker M."/>
        </authorList>
    </citation>
    <scope>NUCLEOTIDE SEQUENCE [LARGE SCALE GENOMIC DNA]</scope>
    <source>
        <strain evidence="1 2">DSM 1837</strain>
    </source>
</reference>
<dbReference type="OrthoDB" id="8907247at2"/>
<name>A0A4R2ND86_9BURK</name>
<accession>A0A4R2ND86</accession>
<comment type="caution">
    <text evidence="1">The sequence shown here is derived from an EMBL/GenBank/DDBJ whole genome shotgun (WGS) entry which is preliminary data.</text>
</comment>
<sequence length="68" mass="7395">MSIQSPPSLSVVSPAQLPEHLRQCVQSGGLRHRIGCVAEVLHGFWGQRFVTSMVLVTVLGWVSAGWPL</sequence>
<organism evidence="1 2">
    <name type="scientific">Simplicispira metamorpha</name>
    <dbReference type="NCBI Taxonomy" id="80881"/>
    <lineage>
        <taxon>Bacteria</taxon>
        <taxon>Pseudomonadati</taxon>
        <taxon>Pseudomonadota</taxon>
        <taxon>Betaproteobacteria</taxon>
        <taxon>Burkholderiales</taxon>
        <taxon>Comamonadaceae</taxon>
        <taxon>Simplicispira</taxon>
    </lineage>
</organism>
<protein>
    <submittedName>
        <fullName evidence="1">Uncharacterized protein</fullName>
    </submittedName>
</protein>
<dbReference type="RefSeq" id="WP_132750373.1">
    <property type="nucleotide sequence ID" value="NZ_QXNC01000011.1"/>
</dbReference>